<proteinExistence type="predicted"/>
<organism evidence="1 2">
    <name type="scientific">Nephila pilipes</name>
    <name type="common">Giant wood spider</name>
    <name type="synonym">Nephila maculata</name>
    <dbReference type="NCBI Taxonomy" id="299642"/>
    <lineage>
        <taxon>Eukaryota</taxon>
        <taxon>Metazoa</taxon>
        <taxon>Ecdysozoa</taxon>
        <taxon>Arthropoda</taxon>
        <taxon>Chelicerata</taxon>
        <taxon>Arachnida</taxon>
        <taxon>Araneae</taxon>
        <taxon>Araneomorphae</taxon>
        <taxon>Entelegynae</taxon>
        <taxon>Araneoidea</taxon>
        <taxon>Nephilidae</taxon>
        <taxon>Nephila</taxon>
    </lineage>
</organism>
<sequence length="107" mass="12591">MHKSRGSFHYISTLPFGVGWGSIEEVIDPLHIIKPATDDFIYAPRRGLRDLERRESEYYVREHSLASWRRIRDGVDDFYQVSFLVIGNLWVVEDFINLFLFGVKEAK</sequence>
<comment type="caution">
    <text evidence="1">The sequence shown here is derived from an EMBL/GenBank/DDBJ whole genome shotgun (WGS) entry which is preliminary data.</text>
</comment>
<keyword evidence="2" id="KW-1185">Reference proteome</keyword>
<reference evidence="1" key="1">
    <citation type="submission" date="2020-08" db="EMBL/GenBank/DDBJ databases">
        <title>Multicomponent nature underlies the extraordinary mechanical properties of spider dragline silk.</title>
        <authorList>
            <person name="Kono N."/>
            <person name="Nakamura H."/>
            <person name="Mori M."/>
            <person name="Yoshida Y."/>
            <person name="Ohtoshi R."/>
            <person name="Malay A.D."/>
            <person name="Moran D.A.P."/>
            <person name="Tomita M."/>
            <person name="Numata K."/>
            <person name="Arakawa K."/>
        </authorList>
    </citation>
    <scope>NUCLEOTIDE SEQUENCE</scope>
</reference>
<dbReference type="AlphaFoldDB" id="A0A8X6UE92"/>
<name>A0A8X6UE92_NEPPI</name>
<dbReference type="EMBL" id="BMAW01127923">
    <property type="protein sequence ID" value="GFU23231.1"/>
    <property type="molecule type" value="Genomic_DNA"/>
</dbReference>
<accession>A0A8X6UE92</accession>
<protein>
    <submittedName>
        <fullName evidence="1">Uncharacterized protein</fullName>
    </submittedName>
</protein>
<gene>
    <name evidence="1" type="ORF">NPIL_73811</name>
</gene>
<evidence type="ECO:0000313" key="1">
    <source>
        <dbReference type="EMBL" id="GFU23231.1"/>
    </source>
</evidence>
<evidence type="ECO:0000313" key="2">
    <source>
        <dbReference type="Proteomes" id="UP000887013"/>
    </source>
</evidence>
<dbReference type="Proteomes" id="UP000887013">
    <property type="component" value="Unassembled WGS sequence"/>
</dbReference>